<dbReference type="InterPro" id="IPR011004">
    <property type="entry name" value="Trimer_LpxA-like_sf"/>
</dbReference>
<evidence type="ECO:0000259" key="8">
    <source>
        <dbReference type="SMART" id="SM01266"/>
    </source>
</evidence>
<evidence type="ECO:0000256" key="1">
    <source>
        <dbReference type="ARBA" id="ARBA00007274"/>
    </source>
</evidence>
<dbReference type="PANTHER" id="PTHR23416:SF23">
    <property type="entry name" value="ACETYLTRANSFERASE C18B11.09C-RELATED"/>
    <property type="match status" value="1"/>
</dbReference>
<dbReference type="Gene3D" id="2.160.10.10">
    <property type="entry name" value="Hexapeptide repeat proteins"/>
    <property type="match status" value="1"/>
</dbReference>
<protein>
    <recommendedName>
        <fullName evidence="7">Nodulation protein L</fullName>
    </recommendedName>
</protein>
<dbReference type="AlphaFoldDB" id="A0A7Y2NZK3"/>
<comment type="similarity">
    <text evidence="1">Belongs to the transferase hexapeptide repeat family.</text>
</comment>
<keyword evidence="3 9" id="KW-0808">Transferase</keyword>
<dbReference type="GO" id="GO:0005829">
    <property type="term" value="C:cytosol"/>
    <property type="evidence" value="ECO:0007669"/>
    <property type="project" value="TreeGrafter"/>
</dbReference>
<name>A0A7Y2NZK3_9BURK</name>
<dbReference type="PANTHER" id="PTHR23416">
    <property type="entry name" value="SIALIC ACID SYNTHASE-RELATED"/>
    <property type="match status" value="1"/>
</dbReference>
<dbReference type="PROSITE" id="PS00101">
    <property type="entry name" value="HEXAPEP_TRANSFERASES"/>
    <property type="match status" value="1"/>
</dbReference>
<dbReference type="GO" id="GO:0008374">
    <property type="term" value="F:O-acyltransferase activity"/>
    <property type="evidence" value="ECO:0007669"/>
    <property type="project" value="TreeGrafter"/>
</dbReference>
<dbReference type="InterPro" id="IPR024688">
    <property type="entry name" value="Mac_dom"/>
</dbReference>
<comment type="function">
    <text evidence="6">Acetyltransferase implicated in the O-acetylation of Nod factors.</text>
</comment>
<dbReference type="Proteomes" id="UP000533905">
    <property type="component" value="Unassembled WGS sequence"/>
</dbReference>
<dbReference type="SUPFAM" id="SSF51161">
    <property type="entry name" value="Trimeric LpxA-like enzymes"/>
    <property type="match status" value="1"/>
</dbReference>
<evidence type="ECO:0000313" key="9">
    <source>
        <dbReference type="EMBL" id="NNG23218.1"/>
    </source>
</evidence>
<dbReference type="FunFam" id="2.160.10.10:FF:000025">
    <property type="entry name" value="Hexapeptide-repeat containing-acetyltransferase"/>
    <property type="match status" value="1"/>
</dbReference>
<keyword evidence="10" id="KW-1185">Reference proteome</keyword>
<evidence type="ECO:0000256" key="3">
    <source>
        <dbReference type="ARBA" id="ARBA00022679"/>
    </source>
</evidence>
<accession>A0A7Y2NZK3</accession>
<dbReference type="InterPro" id="IPR051159">
    <property type="entry name" value="Hexapeptide_acetyltransf"/>
</dbReference>
<dbReference type="InterPro" id="IPR018357">
    <property type="entry name" value="Hexapep_transf_CS"/>
</dbReference>
<keyword evidence="5" id="KW-0012">Acyltransferase</keyword>
<evidence type="ECO:0000256" key="4">
    <source>
        <dbReference type="ARBA" id="ARBA00022737"/>
    </source>
</evidence>
<evidence type="ECO:0000313" key="10">
    <source>
        <dbReference type="Proteomes" id="UP000533905"/>
    </source>
</evidence>
<dbReference type="InterPro" id="IPR001451">
    <property type="entry name" value="Hexapep"/>
</dbReference>
<evidence type="ECO:0000256" key="7">
    <source>
        <dbReference type="ARBA" id="ARBA00067695"/>
    </source>
</evidence>
<organism evidence="9 10">
    <name type="scientific">Telluria aromaticivorans</name>
    <dbReference type="NCBI Taxonomy" id="2725995"/>
    <lineage>
        <taxon>Bacteria</taxon>
        <taxon>Pseudomonadati</taxon>
        <taxon>Pseudomonadota</taxon>
        <taxon>Betaproteobacteria</taxon>
        <taxon>Burkholderiales</taxon>
        <taxon>Oxalobacteraceae</taxon>
        <taxon>Telluria group</taxon>
        <taxon>Telluria</taxon>
    </lineage>
</organism>
<evidence type="ECO:0000256" key="5">
    <source>
        <dbReference type="ARBA" id="ARBA00023315"/>
    </source>
</evidence>
<sequence>MRMSERHKMLAGQPYHADDPGLVGEQAANAAWLARYNAALGAPVAVWRTLLAELLGAVGEGSIVRPPFHCDYGWNIRLGKGVFVNFNCIILDVVPVTIGDDTRIGPAVQVYTAEHPLDPALRRSGVESGRPVVIGNNVWIGGGAIILPGVTIGDDAVVGAGSVVTHDVPAGAIVAGNPARIATS</sequence>
<proteinExistence type="inferred from homology"/>
<dbReference type="EMBL" id="JABAIV010000003">
    <property type="protein sequence ID" value="NNG23218.1"/>
    <property type="molecule type" value="Genomic_DNA"/>
</dbReference>
<dbReference type="GO" id="GO:0016407">
    <property type="term" value="F:acetyltransferase activity"/>
    <property type="evidence" value="ECO:0007669"/>
    <property type="project" value="InterPro"/>
</dbReference>
<dbReference type="SMART" id="SM01266">
    <property type="entry name" value="Mac"/>
    <property type="match status" value="1"/>
</dbReference>
<dbReference type="CDD" id="cd03357">
    <property type="entry name" value="LbH_MAT_GAT"/>
    <property type="match status" value="1"/>
</dbReference>
<comment type="caution">
    <text evidence="9">The sequence shown here is derived from an EMBL/GenBank/DDBJ whole genome shotgun (WGS) entry which is preliminary data.</text>
</comment>
<dbReference type="Pfam" id="PF12464">
    <property type="entry name" value="Mac"/>
    <property type="match status" value="1"/>
</dbReference>
<keyword evidence="2" id="KW-0536">Nodulation</keyword>
<keyword evidence="4" id="KW-0677">Repeat</keyword>
<dbReference type="Pfam" id="PF00132">
    <property type="entry name" value="Hexapep"/>
    <property type="match status" value="1"/>
</dbReference>
<feature type="domain" description="Maltose/galactoside acetyltransferase" evidence="8">
    <location>
        <begin position="6"/>
        <end position="60"/>
    </location>
</feature>
<reference evidence="9 10" key="1">
    <citation type="submission" date="2020-04" db="EMBL/GenBank/DDBJ databases">
        <title>Massilia sp. nov., a cold adapted bacteria isolated from Arctic soil.</title>
        <authorList>
            <person name="Son J."/>
            <person name="Ka J.-O."/>
        </authorList>
    </citation>
    <scope>NUCLEOTIDE SEQUENCE [LARGE SCALE GENOMIC DNA]</scope>
    <source>
        <strain evidence="9 10">ML15P13</strain>
    </source>
</reference>
<gene>
    <name evidence="9" type="ORF">HGB41_09420</name>
</gene>
<evidence type="ECO:0000256" key="6">
    <source>
        <dbReference type="ARBA" id="ARBA00055587"/>
    </source>
</evidence>
<evidence type="ECO:0000256" key="2">
    <source>
        <dbReference type="ARBA" id="ARBA00022458"/>
    </source>
</evidence>